<gene>
    <name evidence="2" type="ORF">SAMN05216262_10582</name>
</gene>
<dbReference type="GO" id="GO:0016984">
    <property type="term" value="F:ribulose-bisphosphate carboxylase activity"/>
    <property type="evidence" value="ECO:0007669"/>
    <property type="project" value="InterPro"/>
</dbReference>
<proteinExistence type="predicted"/>
<feature type="domain" description="Ribulose bisphosphate carboxylase large subunit C-terminal" evidence="1">
    <location>
        <begin position="126"/>
        <end position="292"/>
    </location>
</feature>
<evidence type="ECO:0000259" key="1">
    <source>
        <dbReference type="Pfam" id="PF00016"/>
    </source>
</evidence>
<dbReference type="InterPro" id="IPR036376">
    <property type="entry name" value="RuBisCO_lsu_C_sf"/>
</dbReference>
<dbReference type="SUPFAM" id="SSF51649">
    <property type="entry name" value="RuBisCo, C-terminal domain"/>
    <property type="match status" value="1"/>
</dbReference>
<keyword evidence="3" id="KW-1185">Reference proteome</keyword>
<dbReference type="InterPro" id="IPR033966">
    <property type="entry name" value="RuBisCO"/>
</dbReference>
<protein>
    <submittedName>
        <fullName evidence="2">Ribulose-bisphosphate carboxylase large chain</fullName>
    </submittedName>
</protein>
<dbReference type="InterPro" id="IPR000685">
    <property type="entry name" value="RuBisCO_lsu_C"/>
</dbReference>
<dbReference type="GO" id="GO:0015977">
    <property type="term" value="P:carbon fixation"/>
    <property type="evidence" value="ECO:0007669"/>
    <property type="project" value="InterPro"/>
</dbReference>
<dbReference type="Gene3D" id="3.20.20.110">
    <property type="entry name" value="Ribulose bisphosphate carboxylase, large subunit, C-terminal domain"/>
    <property type="match status" value="1"/>
</dbReference>
<dbReference type="SFLD" id="SFLDS00014">
    <property type="entry name" value="RuBisCO"/>
    <property type="match status" value="1"/>
</dbReference>
<dbReference type="InterPro" id="IPR036422">
    <property type="entry name" value="RuBisCO_lsu_N_sf"/>
</dbReference>
<dbReference type="PANTHER" id="PTHR42704">
    <property type="entry name" value="RIBULOSE BISPHOSPHATE CARBOXYLASE"/>
    <property type="match status" value="1"/>
</dbReference>
<dbReference type="OrthoDB" id="9770811at2"/>
<dbReference type="STRING" id="641665.GCA_002104455_03094"/>
<name>A0A1H7M5D6_9GAMM</name>
<dbReference type="Proteomes" id="UP000199297">
    <property type="component" value="Unassembled WGS sequence"/>
</dbReference>
<dbReference type="Pfam" id="PF00016">
    <property type="entry name" value="RuBisCO_large"/>
    <property type="match status" value="1"/>
</dbReference>
<dbReference type="EMBL" id="FOBI01000005">
    <property type="protein sequence ID" value="SEL05935.1"/>
    <property type="molecule type" value="Genomic_DNA"/>
</dbReference>
<evidence type="ECO:0000313" key="2">
    <source>
        <dbReference type="EMBL" id="SEL05935.1"/>
    </source>
</evidence>
<sequence>MIENTQLNVSGERFSVVYFITGNEAQAKHRAEHICIEQTIEFPAELIGDDDIRRHIFGRLESFSQVNETQWQAVISYALEITGTNLPQTMNVIFGNISLQPGVQVNQLLLPDSFTQHFKGPRFGMQGLRELCNEPESPLFCSALKPMGLSSAQLAAQAYEFAKGGIHFIKDDHGISDQVFAPFRERVPLCVAAVERANKETGLSCKYVPTINTPANQIFADARWAKEQGVGGLMLLPGISGFDTMRCIADDDEIALPILGHPSLLGGMVSSAQSGYSHAVLFGQFMRLAGADISIYPNFGGRFSFSREACLNIVQGTSCDMGTIKPIFPSPGGGMNLTSVPEMIEAYGKDIMFLIGGALHKGDQGVVENCQELRQLVNQQVRLLAK</sequence>
<dbReference type="SUPFAM" id="SSF54966">
    <property type="entry name" value="RuBisCO, large subunit, small (N-terminal) domain"/>
    <property type="match status" value="1"/>
</dbReference>
<dbReference type="GO" id="GO:0000287">
    <property type="term" value="F:magnesium ion binding"/>
    <property type="evidence" value="ECO:0007669"/>
    <property type="project" value="InterPro"/>
</dbReference>
<dbReference type="SFLD" id="SFLDF00158">
    <property type="entry name" value="5-methylthio-D-ribulose_1-phos"/>
    <property type="match status" value="1"/>
</dbReference>
<dbReference type="AlphaFoldDB" id="A0A1H7M5D6"/>
<dbReference type="PANTHER" id="PTHR42704:SF17">
    <property type="entry name" value="RIBULOSE BISPHOSPHATE CARBOXYLASE LARGE CHAIN"/>
    <property type="match status" value="1"/>
</dbReference>
<dbReference type="SFLD" id="SFLDG00301">
    <property type="entry name" value="RuBisCO-like_proteins"/>
    <property type="match status" value="1"/>
</dbReference>
<dbReference type="RefSeq" id="WP_085284609.1">
    <property type="nucleotide sequence ID" value="NZ_FOBI01000005.1"/>
</dbReference>
<dbReference type="Gene3D" id="3.30.70.150">
    <property type="entry name" value="RuBisCO large subunit, N-terminal domain"/>
    <property type="match status" value="1"/>
</dbReference>
<dbReference type="CDD" id="cd08210">
    <property type="entry name" value="RLP_RrRLP"/>
    <property type="match status" value="1"/>
</dbReference>
<organism evidence="2 3">
    <name type="scientific">Colwellia chukchiensis</name>
    <dbReference type="NCBI Taxonomy" id="641665"/>
    <lineage>
        <taxon>Bacteria</taxon>
        <taxon>Pseudomonadati</taxon>
        <taxon>Pseudomonadota</taxon>
        <taxon>Gammaproteobacteria</taxon>
        <taxon>Alteromonadales</taxon>
        <taxon>Colwelliaceae</taxon>
        <taxon>Colwellia</taxon>
    </lineage>
</organism>
<evidence type="ECO:0000313" key="3">
    <source>
        <dbReference type="Proteomes" id="UP000199297"/>
    </source>
</evidence>
<accession>A0A1H7M5D6</accession>
<reference evidence="3" key="1">
    <citation type="submission" date="2016-10" db="EMBL/GenBank/DDBJ databases">
        <authorList>
            <person name="Varghese N."/>
            <person name="Submissions S."/>
        </authorList>
    </citation>
    <scope>NUCLEOTIDE SEQUENCE [LARGE SCALE GENOMIC DNA]</scope>
    <source>
        <strain evidence="3">CGMCC 1.9127</strain>
    </source>
</reference>